<organism evidence="1 2">
    <name type="scientific">Clostridium beijerinckii</name>
    <name type="common">Clostridium MP</name>
    <dbReference type="NCBI Taxonomy" id="1520"/>
    <lineage>
        <taxon>Bacteria</taxon>
        <taxon>Bacillati</taxon>
        <taxon>Bacillota</taxon>
        <taxon>Clostridia</taxon>
        <taxon>Eubacteriales</taxon>
        <taxon>Clostridiaceae</taxon>
        <taxon>Clostridium</taxon>
    </lineage>
</organism>
<name>A0AAX0B4H6_CLOBE</name>
<evidence type="ECO:0000313" key="1">
    <source>
        <dbReference type="EMBL" id="NRT90026.1"/>
    </source>
</evidence>
<dbReference type="EMBL" id="JABSWW010000001">
    <property type="protein sequence ID" value="NRT90026.1"/>
    <property type="molecule type" value="Genomic_DNA"/>
</dbReference>
<sequence length="144" mass="16682">MIIDSIRKFILTCPFLNESSDGGIRLNVNYLGEDSTVYSIEEIPCDPVLNTYINGDSERQFQFIFCSREPYGSDIMQNLANSDFYEDFANWIEEQNSLGNYPTLEGKCRSEEIKVTSPGYAFQVATDKARYQIELRLKYLKKRK</sequence>
<dbReference type="RefSeq" id="WP_173711393.1">
    <property type="nucleotide sequence ID" value="NZ_JABSWW010000001.1"/>
</dbReference>
<reference evidence="1" key="2">
    <citation type="journal article" date="2022" name="Nat. Biotechnol.">
        <title>Carbon-negative production of acetone and isopropanol by gas fermentation at industrial pilot scale.</title>
        <authorList>
            <person name="Liew F.E."/>
            <person name="Nogle R."/>
            <person name="Abdalla T."/>
            <person name="Rasor B.J."/>
            <person name="Canter C."/>
            <person name="Jensen R.O."/>
            <person name="Wang L."/>
            <person name="Strutz J."/>
            <person name="Chirania P."/>
            <person name="De Tissera S."/>
            <person name="Mueller A.P."/>
            <person name="Ruan Z."/>
            <person name="Gao A."/>
            <person name="Tran L."/>
            <person name="Engle N.L."/>
            <person name="Bromley J.C."/>
            <person name="Daniell J."/>
            <person name="Conrado R."/>
            <person name="Tschaplinski T.J."/>
            <person name="Giannone R.J."/>
            <person name="Hettich R.L."/>
            <person name="Karim A.S."/>
            <person name="Simpson S.D."/>
            <person name="Brown S.D."/>
            <person name="Leang C."/>
            <person name="Jewett M.C."/>
            <person name="Kopke M."/>
        </authorList>
    </citation>
    <scope>NUCLEOTIDE SEQUENCE</scope>
    <source>
        <strain evidence="1">DJ080</strain>
    </source>
</reference>
<accession>A0AAX0B4H6</accession>
<dbReference type="AlphaFoldDB" id="A0AAX0B4H6"/>
<dbReference type="Proteomes" id="UP001193748">
    <property type="component" value="Unassembled WGS sequence"/>
</dbReference>
<comment type="caution">
    <text evidence="1">The sequence shown here is derived from an EMBL/GenBank/DDBJ whole genome shotgun (WGS) entry which is preliminary data.</text>
</comment>
<gene>
    <name evidence="1" type="ORF">B0H41_003705</name>
</gene>
<proteinExistence type="predicted"/>
<evidence type="ECO:0008006" key="3">
    <source>
        <dbReference type="Google" id="ProtNLM"/>
    </source>
</evidence>
<evidence type="ECO:0000313" key="2">
    <source>
        <dbReference type="Proteomes" id="UP001193748"/>
    </source>
</evidence>
<reference evidence="1" key="1">
    <citation type="submission" date="2020-05" db="EMBL/GenBank/DDBJ databases">
        <authorList>
            <person name="Brown S."/>
            <person name="Huntemann M."/>
            <person name="Clum A."/>
            <person name="Spunde A."/>
            <person name="Palaniappan K."/>
            <person name="Ritter S."/>
            <person name="Mikhailova N."/>
            <person name="Chen I.-M."/>
            <person name="Stamatis D."/>
            <person name="Reddy T."/>
            <person name="O'Malley R."/>
            <person name="Daum C."/>
            <person name="Shapiro N."/>
            <person name="Ivanova N."/>
            <person name="Kyrpides N."/>
            <person name="Woyke T."/>
        </authorList>
    </citation>
    <scope>NUCLEOTIDE SEQUENCE</scope>
    <source>
        <strain evidence="1">DJ080</strain>
    </source>
</reference>
<protein>
    <recommendedName>
        <fullName evidence="3">Chloramphenicol resistance protein</fullName>
    </recommendedName>
</protein>